<evidence type="ECO:0000313" key="2">
    <source>
        <dbReference type="Proteomes" id="UP000318053"/>
    </source>
</evidence>
<organism evidence="1 2">
    <name type="scientific">Allorhodopirellula solitaria</name>
    <dbReference type="NCBI Taxonomy" id="2527987"/>
    <lineage>
        <taxon>Bacteria</taxon>
        <taxon>Pseudomonadati</taxon>
        <taxon>Planctomycetota</taxon>
        <taxon>Planctomycetia</taxon>
        <taxon>Pirellulales</taxon>
        <taxon>Pirellulaceae</taxon>
        <taxon>Allorhodopirellula</taxon>
    </lineage>
</organism>
<dbReference type="RefSeq" id="WP_146393149.1">
    <property type="nucleotide sequence ID" value="NZ_SJPK01000014.1"/>
</dbReference>
<dbReference type="OrthoDB" id="361511at2"/>
<comment type="caution">
    <text evidence="1">The sequence shown here is derived from an EMBL/GenBank/DDBJ whole genome shotgun (WGS) entry which is preliminary data.</text>
</comment>
<evidence type="ECO:0000313" key="1">
    <source>
        <dbReference type="EMBL" id="TWT56293.1"/>
    </source>
</evidence>
<protein>
    <submittedName>
        <fullName evidence="1">Uncharacterized protein</fullName>
    </submittedName>
</protein>
<reference evidence="1 2" key="1">
    <citation type="submission" date="2019-02" db="EMBL/GenBank/DDBJ databases">
        <title>Deep-cultivation of Planctomycetes and their phenomic and genomic characterization uncovers novel biology.</title>
        <authorList>
            <person name="Wiegand S."/>
            <person name="Jogler M."/>
            <person name="Boedeker C."/>
            <person name="Pinto D."/>
            <person name="Vollmers J."/>
            <person name="Rivas-Marin E."/>
            <person name="Kohn T."/>
            <person name="Peeters S.H."/>
            <person name="Heuer A."/>
            <person name="Rast P."/>
            <person name="Oberbeckmann S."/>
            <person name="Bunk B."/>
            <person name="Jeske O."/>
            <person name="Meyerdierks A."/>
            <person name="Storesund J.E."/>
            <person name="Kallscheuer N."/>
            <person name="Luecker S."/>
            <person name="Lage O.M."/>
            <person name="Pohl T."/>
            <person name="Merkel B.J."/>
            <person name="Hornburger P."/>
            <person name="Mueller R.-W."/>
            <person name="Bruemmer F."/>
            <person name="Labrenz M."/>
            <person name="Spormann A.M."/>
            <person name="Op Den Camp H."/>
            <person name="Overmann J."/>
            <person name="Amann R."/>
            <person name="Jetten M.S.M."/>
            <person name="Mascher T."/>
            <person name="Medema M.H."/>
            <person name="Devos D.P."/>
            <person name="Kaster A.-K."/>
            <person name="Ovreas L."/>
            <person name="Rohde M."/>
            <person name="Galperin M.Y."/>
            <person name="Jogler C."/>
        </authorList>
    </citation>
    <scope>NUCLEOTIDE SEQUENCE [LARGE SCALE GENOMIC DNA]</scope>
    <source>
        <strain evidence="1 2">CA85</strain>
    </source>
</reference>
<dbReference type="EMBL" id="SJPK01000014">
    <property type="protein sequence ID" value="TWT56293.1"/>
    <property type="molecule type" value="Genomic_DNA"/>
</dbReference>
<dbReference type="Proteomes" id="UP000318053">
    <property type="component" value="Unassembled WGS sequence"/>
</dbReference>
<sequence>MTETGDSSSAHCPRYLSLVRFDFKSVPNDYHAKYPFMDTRRYIFFGEIPNMPGHCVVADHQTGQLYSGYHTENFVELTEDET</sequence>
<accession>A0A5C5X2A4</accession>
<dbReference type="AlphaFoldDB" id="A0A5C5X2A4"/>
<gene>
    <name evidence="1" type="ORF">CA85_42940</name>
</gene>
<proteinExistence type="predicted"/>
<keyword evidence="2" id="KW-1185">Reference proteome</keyword>
<name>A0A5C5X2A4_9BACT</name>